<evidence type="ECO:0000313" key="2">
    <source>
        <dbReference type="EMBL" id="KAA0702282.1"/>
    </source>
</evidence>
<accession>A0A5A9MWT4</accession>
<name>A0A5A9MWT4_9TELE</name>
<comment type="caution">
    <text evidence="2">The sequence shown here is derived from an EMBL/GenBank/DDBJ whole genome shotgun (WGS) entry which is preliminary data.</text>
</comment>
<feature type="region of interest" description="Disordered" evidence="1">
    <location>
        <begin position="1"/>
        <end position="40"/>
    </location>
</feature>
<protein>
    <submittedName>
        <fullName evidence="2">Uncharacterized protein</fullName>
    </submittedName>
</protein>
<evidence type="ECO:0000256" key="1">
    <source>
        <dbReference type="SAM" id="MobiDB-lite"/>
    </source>
</evidence>
<dbReference type="Proteomes" id="UP000324632">
    <property type="component" value="Chromosome 25"/>
</dbReference>
<organism evidence="2 3">
    <name type="scientific">Triplophysa tibetana</name>
    <dbReference type="NCBI Taxonomy" id="1572043"/>
    <lineage>
        <taxon>Eukaryota</taxon>
        <taxon>Metazoa</taxon>
        <taxon>Chordata</taxon>
        <taxon>Craniata</taxon>
        <taxon>Vertebrata</taxon>
        <taxon>Euteleostomi</taxon>
        <taxon>Actinopterygii</taxon>
        <taxon>Neopterygii</taxon>
        <taxon>Teleostei</taxon>
        <taxon>Ostariophysi</taxon>
        <taxon>Cypriniformes</taxon>
        <taxon>Nemacheilidae</taxon>
        <taxon>Triplophysa</taxon>
    </lineage>
</organism>
<dbReference type="AlphaFoldDB" id="A0A5A9MWT4"/>
<reference evidence="2 3" key="1">
    <citation type="journal article" date="2019" name="Mol. Ecol. Resour.">
        <title>Chromosome-level genome assembly of Triplophysa tibetana, a fish adapted to the harsh high-altitude environment of the Tibetan Plateau.</title>
        <authorList>
            <person name="Yang X."/>
            <person name="Liu H."/>
            <person name="Ma Z."/>
            <person name="Zou Y."/>
            <person name="Zou M."/>
            <person name="Mao Y."/>
            <person name="Li X."/>
            <person name="Wang H."/>
            <person name="Chen T."/>
            <person name="Wang W."/>
            <person name="Yang R."/>
        </authorList>
    </citation>
    <scope>NUCLEOTIDE SEQUENCE [LARGE SCALE GENOMIC DNA]</scope>
    <source>
        <strain evidence="2">TTIB1903HZAU</strain>
        <tissue evidence="2">Muscle</tissue>
    </source>
</reference>
<keyword evidence="3" id="KW-1185">Reference proteome</keyword>
<sequence>MAASPEHFHKMTASPELDRKMATSPEPIGKIAASTEPVHKISASPQPAAIMAALPFGQNPPLSSLRFPRWPPRRLQRCARCPHESTRLHTMSSQTLIKPATLILEHKEKETSPNSRKKASETDHDYAIDLSMQNKREYGVDSLPSTAVNNPMERRTKAEVVSEEGGITNKTILEAILKLDKRVDEKLEDLQQQTKQISARNEVCPRRFSLPWKRRTVKNATCTSPENLVKFNQSNDDFEHAELFTEKCALCKKNKL</sequence>
<dbReference type="EMBL" id="SOYY01000025">
    <property type="protein sequence ID" value="KAA0702282.1"/>
    <property type="molecule type" value="Genomic_DNA"/>
</dbReference>
<feature type="region of interest" description="Disordered" evidence="1">
    <location>
        <begin position="105"/>
        <end position="124"/>
    </location>
</feature>
<evidence type="ECO:0000313" key="3">
    <source>
        <dbReference type="Proteomes" id="UP000324632"/>
    </source>
</evidence>
<gene>
    <name evidence="2" type="ORF">E1301_Tti010945</name>
</gene>
<proteinExistence type="predicted"/>